<protein>
    <recommendedName>
        <fullName evidence="3">Branched-chain amino acid aminotransferase/4-amino-4-deoxychorismate lyase</fullName>
    </recommendedName>
</protein>
<gene>
    <name evidence="1" type="ORF">DT603_08015</name>
</gene>
<accession>A0ABX0ADV2</accession>
<dbReference type="Gene3D" id="3.30.470.10">
    <property type="match status" value="1"/>
</dbReference>
<dbReference type="InterPro" id="IPR043132">
    <property type="entry name" value="BCAT-like_C"/>
</dbReference>
<evidence type="ECO:0000313" key="1">
    <source>
        <dbReference type="EMBL" id="NDK38782.1"/>
    </source>
</evidence>
<dbReference type="InterPro" id="IPR036038">
    <property type="entry name" value="Aminotransferase-like"/>
</dbReference>
<reference evidence="1 2" key="1">
    <citation type="submission" date="2018-07" db="EMBL/GenBank/DDBJ databases">
        <title>Whole genome Sequencing of Pseudoxanthomonas gei KCTC 32298 (T).</title>
        <authorList>
            <person name="Kumar S."/>
            <person name="Bansal K."/>
            <person name="Kaur A."/>
            <person name="Patil P."/>
            <person name="Sharma S."/>
            <person name="Patil P.B."/>
        </authorList>
    </citation>
    <scope>NUCLEOTIDE SEQUENCE [LARGE SCALE GENOMIC DNA]</scope>
    <source>
        <strain evidence="1 2">KCTC 32298</strain>
    </source>
</reference>
<comment type="caution">
    <text evidence="1">The sequence shown here is derived from an EMBL/GenBank/DDBJ whole genome shotgun (WGS) entry which is preliminary data.</text>
</comment>
<evidence type="ECO:0008006" key="3">
    <source>
        <dbReference type="Google" id="ProtNLM"/>
    </source>
</evidence>
<dbReference type="NCBIfam" id="NF006734">
    <property type="entry name" value="PRK09266.1"/>
    <property type="match status" value="1"/>
</dbReference>
<proteinExistence type="predicted"/>
<keyword evidence="2" id="KW-1185">Reference proteome</keyword>
<dbReference type="InterPro" id="IPR001544">
    <property type="entry name" value="Aminotrans_IV"/>
</dbReference>
<evidence type="ECO:0000313" key="2">
    <source>
        <dbReference type="Proteomes" id="UP001429354"/>
    </source>
</evidence>
<dbReference type="Gene3D" id="3.20.10.10">
    <property type="entry name" value="D-amino Acid Aminotransferase, subunit A, domain 2"/>
    <property type="match status" value="1"/>
</dbReference>
<dbReference type="Pfam" id="PF01063">
    <property type="entry name" value="Aminotran_4"/>
    <property type="match status" value="1"/>
</dbReference>
<name>A0ABX0ADV2_9GAMM</name>
<organism evidence="1 2">
    <name type="scientific">Pseudoxanthomonas gei</name>
    <dbReference type="NCBI Taxonomy" id="1383030"/>
    <lineage>
        <taxon>Bacteria</taxon>
        <taxon>Pseudomonadati</taxon>
        <taxon>Pseudomonadota</taxon>
        <taxon>Gammaproteobacteria</taxon>
        <taxon>Lysobacterales</taxon>
        <taxon>Lysobacteraceae</taxon>
        <taxon>Pseudoxanthomonas</taxon>
    </lineage>
</organism>
<dbReference type="InterPro" id="IPR043131">
    <property type="entry name" value="BCAT-like_N"/>
</dbReference>
<dbReference type="EMBL" id="QOVG01000004">
    <property type="protein sequence ID" value="NDK38782.1"/>
    <property type="molecule type" value="Genomic_DNA"/>
</dbReference>
<dbReference type="SUPFAM" id="SSF56752">
    <property type="entry name" value="D-aminoacid aminotransferase-like PLP-dependent enzymes"/>
    <property type="match status" value="1"/>
</dbReference>
<dbReference type="RefSeq" id="WP_162349348.1">
    <property type="nucleotide sequence ID" value="NZ_QOVG01000004.1"/>
</dbReference>
<sequence length="263" mass="28798">MSVALLNGQPASADDLRALALVNYGHFTSIQVRDHAVQGIELHRKRLLTGTRELFGTDLDFDGVRMQMRAAVADMPDCTLRVTVFSRKFDYRVPAEACEPDVLVSLAPASPPRTLPLRVKSFCFQRPLPHIKHVGTFPLFHYRRQAIADGFDDALFVDDTGLIGEGSIWNLGFWHQGGVVWPQAPALRGTAERMLQMALDRQGIRQVTRPVILGETSEFEAAFACNAGGIQPIAAIDGTSLDPAHQGISLLGTAAASWPWEAI</sequence>
<dbReference type="Proteomes" id="UP001429354">
    <property type="component" value="Unassembled WGS sequence"/>
</dbReference>